<keyword evidence="1" id="KW-0812">Transmembrane</keyword>
<proteinExistence type="predicted"/>
<protein>
    <submittedName>
        <fullName evidence="2">Uncharacterized protein</fullName>
    </submittedName>
</protein>
<gene>
    <name evidence="2" type="ORF">LA5096_01988</name>
</gene>
<dbReference type="RefSeq" id="WP_144436224.1">
    <property type="nucleotide sequence ID" value="NZ_CXWA01000017.1"/>
</dbReference>
<keyword evidence="1" id="KW-1133">Transmembrane helix</keyword>
<dbReference type="GeneID" id="97673586"/>
<name>A0A0M6ZM22_9HYPH</name>
<accession>A0A0M6ZM22</accession>
<keyword evidence="3" id="KW-1185">Reference proteome</keyword>
<dbReference type="STRING" id="311410.LA5095_06027"/>
<dbReference type="EMBL" id="CXWC01000005">
    <property type="protein sequence ID" value="CTQ69039.1"/>
    <property type="molecule type" value="Genomic_DNA"/>
</dbReference>
<feature type="transmembrane region" description="Helical" evidence="1">
    <location>
        <begin position="24"/>
        <end position="44"/>
    </location>
</feature>
<sequence length="468" mass="52819">MQALGCDNSRIWTFFQLSWRSDFVACRIIFALICVIGSSVAAVADTAKTLPRTRIVPPNEFGESGDAKGTYFRLFAEYLIDGSEPLVFDLQVSCGNHTFENGRVVHGYLPALYAKRTTSDAAVMIATPRVCDAIRYAEDRQVADTQEFRRSWTRVLEGNFIPFTVWFEDERNLAIGTGFASSSAFDNPTSRISFVDAKVEPSTADHFSSWISSDSGNLLEEIQIGPRFVTDRRHKEYWAHFDPAKSLLPLSCTGVAIIPHIDESSREIADRYYPSSLSSRYWFAPDTLPDTNKDNGISKLDLVPVLEKQYYDSSPSQEFPIGFNFLRRTKLEEGGKDLWTIDRPDIYPVTRSDGYPFVQEDSFIGKRVEYIVDIRREKKGLLSCYSTYNPIGYGTKNFEQLYGYYFGSNYGPKLVEFGKSIDLNIVDDVGSTTYEAIEKPLALPHFLIADQAVAEFVTFEFFGGGHVN</sequence>
<dbReference type="OrthoDB" id="8073068at2"/>
<dbReference type="AlphaFoldDB" id="A0A0M6ZM22"/>
<evidence type="ECO:0000313" key="2">
    <source>
        <dbReference type="EMBL" id="CTQ69039.1"/>
    </source>
</evidence>
<keyword evidence="1" id="KW-0472">Membrane</keyword>
<reference evidence="3" key="1">
    <citation type="submission" date="2015-07" db="EMBL/GenBank/DDBJ databases">
        <authorList>
            <person name="Rodrigo-Torres Lidia"/>
            <person name="Arahal R.David."/>
        </authorList>
    </citation>
    <scope>NUCLEOTIDE SEQUENCE [LARGE SCALE GENOMIC DNA]</scope>
    <source>
        <strain evidence="3">CECT 5096</strain>
    </source>
</reference>
<evidence type="ECO:0000313" key="3">
    <source>
        <dbReference type="Proteomes" id="UP000049983"/>
    </source>
</evidence>
<organism evidence="2 3">
    <name type="scientific">Roseibium album</name>
    <dbReference type="NCBI Taxonomy" id="311410"/>
    <lineage>
        <taxon>Bacteria</taxon>
        <taxon>Pseudomonadati</taxon>
        <taxon>Pseudomonadota</taxon>
        <taxon>Alphaproteobacteria</taxon>
        <taxon>Hyphomicrobiales</taxon>
        <taxon>Stappiaceae</taxon>
        <taxon>Roseibium</taxon>
    </lineage>
</organism>
<evidence type="ECO:0000256" key="1">
    <source>
        <dbReference type="SAM" id="Phobius"/>
    </source>
</evidence>
<dbReference type="Proteomes" id="UP000049983">
    <property type="component" value="Unassembled WGS sequence"/>
</dbReference>